<sequence length="109" mass="12109">MRPSRTRVFPQLLTMLWGKERTSLPGRPGLLCCYLLTRPSRDACVSIAADDAFGERKNFTSRPPWAPLLLLIDAPLARDADACVKRPGAPGQDGHVYARMRQGWAQSLC</sequence>
<dbReference type="EMBL" id="JANPWB010000006">
    <property type="protein sequence ID" value="KAJ1174950.1"/>
    <property type="molecule type" value="Genomic_DNA"/>
</dbReference>
<protein>
    <submittedName>
        <fullName evidence="1">Uncharacterized protein</fullName>
    </submittedName>
</protein>
<gene>
    <name evidence="1" type="ORF">NDU88_000241</name>
</gene>
<evidence type="ECO:0000313" key="1">
    <source>
        <dbReference type="EMBL" id="KAJ1174950.1"/>
    </source>
</evidence>
<proteinExistence type="predicted"/>
<evidence type="ECO:0000313" key="2">
    <source>
        <dbReference type="Proteomes" id="UP001066276"/>
    </source>
</evidence>
<dbReference type="Proteomes" id="UP001066276">
    <property type="component" value="Chromosome 3_2"/>
</dbReference>
<organism evidence="1 2">
    <name type="scientific">Pleurodeles waltl</name>
    <name type="common">Iberian ribbed newt</name>
    <dbReference type="NCBI Taxonomy" id="8319"/>
    <lineage>
        <taxon>Eukaryota</taxon>
        <taxon>Metazoa</taxon>
        <taxon>Chordata</taxon>
        <taxon>Craniata</taxon>
        <taxon>Vertebrata</taxon>
        <taxon>Euteleostomi</taxon>
        <taxon>Amphibia</taxon>
        <taxon>Batrachia</taxon>
        <taxon>Caudata</taxon>
        <taxon>Salamandroidea</taxon>
        <taxon>Salamandridae</taxon>
        <taxon>Pleurodelinae</taxon>
        <taxon>Pleurodeles</taxon>
    </lineage>
</organism>
<comment type="caution">
    <text evidence="1">The sequence shown here is derived from an EMBL/GenBank/DDBJ whole genome shotgun (WGS) entry which is preliminary data.</text>
</comment>
<accession>A0AAV7TEW1</accession>
<name>A0AAV7TEW1_PLEWA</name>
<keyword evidence="2" id="KW-1185">Reference proteome</keyword>
<dbReference type="AlphaFoldDB" id="A0AAV7TEW1"/>
<reference evidence="1" key="1">
    <citation type="journal article" date="2022" name="bioRxiv">
        <title>Sequencing and chromosome-scale assembly of the giantPleurodeles waltlgenome.</title>
        <authorList>
            <person name="Brown T."/>
            <person name="Elewa A."/>
            <person name="Iarovenko S."/>
            <person name="Subramanian E."/>
            <person name="Araus A.J."/>
            <person name="Petzold A."/>
            <person name="Susuki M."/>
            <person name="Suzuki K.-i.T."/>
            <person name="Hayashi T."/>
            <person name="Toyoda A."/>
            <person name="Oliveira C."/>
            <person name="Osipova E."/>
            <person name="Leigh N.D."/>
            <person name="Simon A."/>
            <person name="Yun M.H."/>
        </authorList>
    </citation>
    <scope>NUCLEOTIDE SEQUENCE</scope>
    <source>
        <strain evidence="1">20211129_DDA</strain>
        <tissue evidence="1">Liver</tissue>
    </source>
</reference>